<dbReference type="EMBL" id="MCBR01012973">
    <property type="protein sequence ID" value="RKF64748.1"/>
    <property type="molecule type" value="Genomic_DNA"/>
</dbReference>
<gene>
    <name evidence="1" type="ORF">GcC1_129025</name>
</gene>
<evidence type="ECO:0000313" key="1">
    <source>
        <dbReference type="EMBL" id="RKF64748.1"/>
    </source>
</evidence>
<organism evidence="1 2">
    <name type="scientific">Golovinomyces cichoracearum</name>
    <dbReference type="NCBI Taxonomy" id="62708"/>
    <lineage>
        <taxon>Eukaryota</taxon>
        <taxon>Fungi</taxon>
        <taxon>Dikarya</taxon>
        <taxon>Ascomycota</taxon>
        <taxon>Pezizomycotina</taxon>
        <taxon>Leotiomycetes</taxon>
        <taxon>Erysiphales</taxon>
        <taxon>Erysiphaceae</taxon>
        <taxon>Golovinomyces</taxon>
    </lineage>
</organism>
<dbReference type="Proteomes" id="UP000285405">
    <property type="component" value="Unassembled WGS sequence"/>
</dbReference>
<reference evidence="1 2" key="1">
    <citation type="journal article" date="2018" name="BMC Genomics">
        <title>Comparative genome analyses reveal sequence features reflecting distinct modes of host-adaptation between dicot and monocot powdery mildew.</title>
        <authorList>
            <person name="Wu Y."/>
            <person name="Ma X."/>
            <person name="Pan Z."/>
            <person name="Kale S.D."/>
            <person name="Song Y."/>
            <person name="King H."/>
            <person name="Zhang Q."/>
            <person name="Presley C."/>
            <person name="Deng X."/>
            <person name="Wei C.I."/>
            <person name="Xiao S."/>
        </authorList>
    </citation>
    <scope>NUCLEOTIDE SEQUENCE [LARGE SCALE GENOMIC DNA]</scope>
    <source>
        <strain evidence="1">UCSC1</strain>
    </source>
</reference>
<protein>
    <submittedName>
        <fullName evidence="1">Uncharacterized protein</fullName>
    </submittedName>
</protein>
<sequence length="93" mass="10551">MPSANMPVSAAQIARRYGQLPPPKNNARGSLTIPFVVTNRRFKAGCGNRLCPCRKAGKICGIYFHLKKELWENMKFVDIDNNNDISLLERIKF</sequence>
<comment type="caution">
    <text evidence="1">The sequence shown here is derived from an EMBL/GenBank/DDBJ whole genome shotgun (WGS) entry which is preliminary data.</text>
</comment>
<accession>A0A420I4W5</accession>
<name>A0A420I4W5_9PEZI</name>
<proteinExistence type="predicted"/>
<evidence type="ECO:0000313" key="2">
    <source>
        <dbReference type="Proteomes" id="UP000285405"/>
    </source>
</evidence>
<dbReference type="AlphaFoldDB" id="A0A420I4W5"/>